<accession>A0AAV6U4C4</accession>
<dbReference type="Proteomes" id="UP000827092">
    <property type="component" value="Unassembled WGS sequence"/>
</dbReference>
<protein>
    <submittedName>
        <fullName evidence="1">Uncharacterized protein</fullName>
    </submittedName>
</protein>
<reference evidence="1 2" key="1">
    <citation type="journal article" date="2022" name="Nat. Ecol. Evol.">
        <title>A masculinizing supergene underlies an exaggerated male reproductive morph in a spider.</title>
        <authorList>
            <person name="Hendrickx F."/>
            <person name="De Corte Z."/>
            <person name="Sonet G."/>
            <person name="Van Belleghem S.M."/>
            <person name="Kostlbacher S."/>
            <person name="Vangestel C."/>
        </authorList>
    </citation>
    <scope>NUCLEOTIDE SEQUENCE [LARGE SCALE GENOMIC DNA]</scope>
    <source>
        <strain evidence="1">W744_W776</strain>
    </source>
</reference>
<proteinExistence type="predicted"/>
<keyword evidence="2" id="KW-1185">Reference proteome</keyword>
<comment type="caution">
    <text evidence="1">The sequence shown here is derived from an EMBL/GenBank/DDBJ whole genome shotgun (WGS) entry which is preliminary data.</text>
</comment>
<name>A0AAV6U4C4_9ARAC</name>
<evidence type="ECO:0000313" key="1">
    <source>
        <dbReference type="EMBL" id="KAG8179130.1"/>
    </source>
</evidence>
<sequence>MDFPAHFELRCIHQRCRKVSLQRFFSMNADRIPIELRHFRRSLPQPYKGVRDFLRHLSKEKLDEKTFSTVLTCLCFVKMTRTQNEI</sequence>
<gene>
    <name evidence="1" type="ORF">JTE90_012539</name>
</gene>
<organism evidence="1 2">
    <name type="scientific">Oedothorax gibbosus</name>
    <dbReference type="NCBI Taxonomy" id="931172"/>
    <lineage>
        <taxon>Eukaryota</taxon>
        <taxon>Metazoa</taxon>
        <taxon>Ecdysozoa</taxon>
        <taxon>Arthropoda</taxon>
        <taxon>Chelicerata</taxon>
        <taxon>Arachnida</taxon>
        <taxon>Araneae</taxon>
        <taxon>Araneomorphae</taxon>
        <taxon>Entelegynae</taxon>
        <taxon>Araneoidea</taxon>
        <taxon>Linyphiidae</taxon>
        <taxon>Erigoninae</taxon>
        <taxon>Oedothorax</taxon>
    </lineage>
</organism>
<dbReference type="AlphaFoldDB" id="A0AAV6U4C4"/>
<dbReference type="EMBL" id="JAFNEN010000647">
    <property type="protein sequence ID" value="KAG8179130.1"/>
    <property type="molecule type" value="Genomic_DNA"/>
</dbReference>
<evidence type="ECO:0000313" key="2">
    <source>
        <dbReference type="Proteomes" id="UP000827092"/>
    </source>
</evidence>